<organism evidence="2 3">
    <name type="scientific">Acrobeloides nanus</name>
    <dbReference type="NCBI Taxonomy" id="290746"/>
    <lineage>
        <taxon>Eukaryota</taxon>
        <taxon>Metazoa</taxon>
        <taxon>Ecdysozoa</taxon>
        <taxon>Nematoda</taxon>
        <taxon>Chromadorea</taxon>
        <taxon>Rhabditida</taxon>
        <taxon>Tylenchina</taxon>
        <taxon>Cephalobomorpha</taxon>
        <taxon>Cephaloboidea</taxon>
        <taxon>Cephalobidae</taxon>
        <taxon>Acrobeloides</taxon>
    </lineage>
</organism>
<proteinExistence type="predicted"/>
<protein>
    <recommendedName>
        <fullName evidence="1">Endo-beta-1,2-glucanase SGL domain-containing protein</fullName>
    </recommendedName>
</protein>
<dbReference type="AlphaFoldDB" id="A0A914C3T1"/>
<keyword evidence="2" id="KW-1185">Reference proteome</keyword>
<evidence type="ECO:0000313" key="3">
    <source>
        <dbReference type="WBParaSite" id="ACRNAN_Path_220.g812.t1"/>
    </source>
</evidence>
<evidence type="ECO:0000259" key="1">
    <source>
        <dbReference type="Pfam" id="PF26157"/>
    </source>
</evidence>
<evidence type="ECO:0000313" key="2">
    <source>
        <dbReference type="Proteomes" id="UP000887540"/>
    </source>
</evidence>
<feature type="domain" description="Endo-beta-1,2-glucanase SGL" evidence="1">
    <location>
        <begin position="1"/>
        <end position="346"/>
    </location>
</feature>
<name>A0A914C3T1_9BILA</name>
<accession>A0A914C3T1</accession>
<dbReference type="InterPro" id="IPR058773">
    <property type="entry name" value="SGL_GH162"/>
</dbReference>
<sequence length="362" mass="40763">MTSYENFYKSNLGFGGYLPWFSVNDTGLWRMDANTASVNGQDNGELIWALVAAYKSLNDSGNLDLAERYKNYVNIMSKNMEIMFLKKNSTFAGLRCSAAFNATTTPPVATNYWSTDNCYLDDPYGNELLWVYYDLFVAPSDNFTRQQILQRKLAKIVSVNLPTKWGNITVERGAGYTVHEKWKFMFLPYFDSAILEKVFLNGEKARTHYSYMNNFAGLFSSALNYSVPDLEKTYLPDYVGEGIPQLGTSNTIQIFYTTGSTAALLLHPTSRKYGIAWYINVLLGGKMQGPGGSSESISLDGNYISPIHTWDSKISTVLGFSGGIINIIRDYMKITGTHQRFVQTFNDATYGSSSKWSQFFCM</sequence>
<dbReference type="Pfam" id="PF26157">
    <property type="entry name" value="SGL_GH162"/>
    <property type="match status" value="1"/>
</dbReference>
<dbReference type="Proteomes" id="UP000887540">
    <property type="component" value="Unplaced"/>
</dbReference>
<reference evidence="3" key="1">
    <citation type="submission" date="2022-11" db="UniProtKB">
        <authorList>
            <consortium name="WormBaseParasite"/>
        </authorList>
    </citation>
    <scope>IDENTIFICATION</scope>
</reference>
<dbReference type="WBParaSite" id="ACRNAN_Path_220.g812.t1">
    <property type="protein sequence ID" value="ACRNAN_Path_220.g812.t1"/>
    <property type="gene ID" value="ACRNAN_Path_220.g812"/>
</dbReference>